<gene>
    <name evidence="3" type="ORF">E2R54_12315</name>
</gene>
<proteinExistence type="predicted"/>
<feature type="compositionally biased region" description="Polar residues" evidence="1">
    <location>
        <begin position="1"/>
        <end position="17"/>
    </location>
</feature>
<feature type="domain" description="GmrSD restriction endonucleases N-terminal" evidence="2">
    <location>
        <begin position="120"/>
        <end position="259"/>
    </location>
</feature>
<sequence length="439" mass="49087">MALGSWSPSHATRNETGSCRGPISGKLDGPADLHMRPARGDSGRLAATGYVCSRSLSRSADKPPAARACLAVPMANNLALEEDRVRSMGDDMTLEDVYRRAQESAVIEVADTSLGSLARLVESGAIDISPQFQRRDRWSAERQSLLIESFFLNIPIPPIYLAEDSARIGFYAVIDGKQRLTGVGAFLSGDLQLRKLERMPQLNGMRFKDLPIGLKTALEMKSMRVTTLLRQSAEDLKHEVFLRLNTGGEVLNAQEIRNVAYGGPLNELVYHLAENEFLREQFKAHPDTPMYRKMADAEYVVRFLALSEGWRRFSGDIRGELDRFMARQRFADPSVLKAYREKFERSIRVAEAIWGPEAFKWPGRDQALTGLYDAVMIAITELSPRAVAALLAHPETVRQAVDSLFRDVDFDVATRQGTNTPGRLRYRVEQLNVALERSA</sequence>
<dbReference type="AlphaFoldDB" id="A0A4R5YL01"/>
<dbReference type="Pfam" id="PF03235">
    <property type="entry name" value="GmrSD_N"/>
    <property type="match status" value="1"/>
</dbReference>
<evidence type="ECO:0000256" key="1">
    <source>
        <dbReference type="SAM" id="MobiDB-lite"/>
    </source>
</evidence>
<name>A0A4R5YL01_9MICO</name>
<dbReference type="InterPro" id="IPR004919">
    <property type="entry name" value="GmrSD_N"/>
</dbReference>
<feature type="region of interest" description="Disordered" evidence="1">
    <location>
        <begin position="1"/>
        <end position="40"/>
    </location>
</feature>
<evidence type="ECO:0000313" key="4">
    <source>
        <dbReference type="Proteomes" id="UP000295633"/>
    </source>
</evidence>
<protein>
    <submittedName>
        <fullName evidence="3">DUF262 domain-containing protein</fullName>
    </submittedName>
</protein>
<dbReference type="PANTHER" id="PTHR39639:SF1">
    <property type="entry name" value="DUF262 DOMAIN-CONTAINING PROTEIN"/>
    <property type="match status" value="1"/>
</dbReference>
<dbReference type="EMBL" id="SMZX01000002">
    <property type="protein sequence ID" value="TDL43954.1"/>
    <property type="molecule type" value="Genomic_DNA"/>
</dbReference>
<evidence type="ECO:0000259" key="2">
    <source>
        <dbReference type="Pfam" id="PF03235"/>
    </source>
</evidence>
<evidence type="ECO:0000313" key="3">
    <source>
        <dbReference type="EMBL" id="TDL43954.1"/>
    </source>
</evidence>
<organism evidence="3 4">
    <name type="scientific">Microbacterium oleivorans</name>
    <dbReference type="NCBI Taxonomy" id="273677"/>
    <lineage>
        <taxon>Bacteria</taxon>
        <taxon>Bacillati</taxon>
        <taxon>Actinomycetota</taxon>
        <taxon>Actinomycetes</taxon>
        <taxon>Micrococcales</taxon>
        <taxon>Microbacteriaceae</taxon>
        <taxon>Microbacterium</taxon>
    </lineage>
</organism>
<comment type="caution">
    <text evidence="3">The sequence shown here is derived from an EMBL/GenBank/DDBJ whole genome shotgun (WGS) entry which is preliminary data.</text>
</comment>
<dbReference type="Proteomes" id="UP000295633">
    <property type="component" value="Unassembled WGS sequence"/>
</dbReference>
<reference evidence="3 4" key="1">
    <citation type="submission" date="2019-03" db="EMBL/GenBank/DDBJ databases">
        <title>Genome Sequencing and Assembly of Various Microbes Isolated from Partially Reclaimed Soil and Acid Mine Drainage (AMD) Site.</title>
        <authorList>
            <person name="Steinbock B."/>
            <person name="Bechtold R."/>
            <person name="Sevigny J.L."/>
            <person name="Thomas D."/>
            <person name="Cuthill L.R."/>
            <person name="Aveiro Johannsen E.J."/>
            <person name="Thomas K."/>
            <person name="Ghosh A."/>
        </authorList>
    </citation>
    <scope>NUCLEOTIDE SEQUENCE [LARGE SCALE GENOMIC DNA]</scope>
    <source>
        <strain evidence="3 4">F-B2</strain>
    </source>
</reference>
<feature type="compositionally biased region" description="Basic and acidic residues" evidence="1">
    <location>
        <begin position="29"/>
        <end position="40"/>
    </location>
</feature>
<accession>A0A4R5YL01</accession>
<dbReference type="PANTHER" id="PTHR39639">
    <property type="entry name" value="CHROMOSOME 16, WHOLE GENOME SHOTGUN SEQUENCE"/>
    <property type="match status" value="1"/>
</dbReference>